<dbReference type="Gene3D" id="3.50.50.60">
    <property type="entry name" value="FAD/NAD(P)-binding domain"/>
    <property type="match status" value="1"/>
</dbReference>
<evidence type="ECO:0000313" key="4">
    <source>
        <dbReference type="Proteomes" id="UP001501676"/>
    </source>
</evidence>
<dbReference type="Gene3D" id="3.30.70.2450">
    <property type="match status" value="1"/>
</dbReference>
<dbReference type="RefSeq" id="WP_345729644.1">
    <property type="nucleotide sequence ID" value="NZ_BAAAYN010000024.1"/>
</dbReference>
<dbReference type="PANTHER" id="PTHR43476">
    <property type="entry name" value="3-(3-HYDROXY-PHENYL)PROPIONATE/3-HYDROXYCINNAMIC ACID HYDROXYLASE"/>
    <property type="match status" value="1"/>
</dbReference>
<evidence type="ECO:0000313" key="3">
    <source>
        <dbReference type="EMBL" id="GAA3389460.1"/>
    </source>
</evidence>
<dbReference type="EMBL" id="BAAAYN010000024">
    <property type="protein sequence ID" value="GAA3389460.1"/>
    <property type="molecule type" value="Genomic_DNA"/>
</dbReference>
<reference evidence="4" key="1">
    <citation type="journal article" date="2019" name="Int. J. Syst. Evol. Microbiol.">
        <title>The Global Catalogue of Microorganisms (GCM) 10K type strain sequencing project: providing services to taxonomists for standard genome sequencing and annotation.</title>
        <authorList>
            <consortium name="The Broad Institute Genomics Platform"/>
            <consortium name="The Broad Institute Genome Sequencing Center for Infectious Disease"/>
            <person name="Wu L."/>
            <person name="Ma J."/>
        </authorList>
    </citation>
    <scope>NUCLEOTIDE SEQUENCE [LARGE SCALE GENOMIC DNA]</scope>
    <source>
        <strain evidence="4">JCM 9458</strain>
    </source>
</reference>
<dbReference type="Gene3D" id="3.40.30.120">
    <property type="match status" value="1"/>
</dbReference>
<dbReference type="InterPro" id="IPR050631">
    <property type="entry name" value="PheA/TfdB_FAD_monoxygenase"/>
</dbReference>
<feature type="domain" description="FAD-binding" evidence="2">
    <location>
        <begin position="2"/>
        <end position="336"/>
    </location>
</feature>
<keyword evidence="1" id="KW-0560">Oxidoreductase</keyword>
<dbReference type="Proteomes" id="UP001501676">
    <property type="component" value="Unassembled WGS sequence"/>
</dbReference>
<dbReference type="SUPFAM" id="SSF51905">
    <property type="entry name" value="FAD/NAD(P)-binding domain"/>
    <property type="match status" value="1"/>
</dbReference>
<accession>A0ABP6T0M4</accession>
<proteinExistence type="predicted"/>
<dbReference type="InterPro" id="IPR036188">
    <property type="entry name" value="FAD/NAD-bd_sf"/>
</dbReference>
<comment type="caution">
    <text evidence="3">The sequence shown here is derived from an EMBL/GenBank/DDBJ whole genome shotgun (WGS) entry which is preliminary data.</text>
</comment>
<evidence type="ECO:0000259" key="2">
    <source>
        <dbReference type="Pfam" id="PF01494"/>
    </source>
</evidence>
<name>A0ABP6T0M4_9ACTN</name>
<dbReference type="PANTHER" id="PTHR43476:SF3">
    <property type="entry name" value="FAD-BINDING MONOOXYGENASE"/>
    <property type="match status" value="1"/>
</dbReference>
<evidence type="ECO:0000256" key="1">
    <source>
        <dbReference type="ARBA" id="ARBA00023002"/>
    </source>
</evidence>
<dbReference type="InterPro" id="IPR002938">
    <property type="entry name" value="FAD-bd"/>
</dbReference>
<dbReference type="PRINTS" id="PR00420">
    <property type="entry name" value="RNGMNOXGNASE"/>
</dbReference>
<keyword evidence="4" id="KW-1185">Reference proteome</keyword>
<dbReference type="NCBIfam" id="NF004829">
    <property type="entry name" value="PRK06183.1-3"/>
    <property type="match status" value="1"/>
</dbReference>
<dbReference type="Pfam" id="PF01494">
    <property type="entry name" value="FAD_binding_3"/>
    <property type="match status" value="1"/>
</dbReference>
<protein>
    <submittedName>
        <fullName evidence="3">Bifunctional 3-(3-hydroxy-phenyl)propionate/3-hydroxycinnamic acid hydroxylase</fullName>
    </submittedName>
</protein>
<gene>
    <name evidence="3" type="ORF">GCM10020369_39660</name>
</gene>
<organism evidence="3 4">
    <name type="scientific">Cryptosporangium minutisporangium</name>
    <dbReference type="NCBI Taxonomy" id="113569"/>
    <lineage>
        <taxon>Bacteria</taxon>
        <taxon>Bacillati</taxon>
        <taxon>Actinomycetota</taxon>
        <taxon>Actinomycetes</taxon>
        <taxon>Cryptosporangiales</taxon>
        <taxon>Cryptosporangiaceae</taxon>
        <taxon>Cryptosporangium</taxon>
    </lineage>
</organism>
<sequence>MIPVAIVGAGPVGLTAALLLARHGVPSVVLERHPQPFPLPRAVHLDDEVCRILQAAGVAEAFRRVSRPTLGMRLLDARHRTMAEFRRARPIGDHGYPQANLFDQPDLERLLREAVAGAGIPLRTGAEVLGVHQEAGLVRLRVRGREDLTARAVLGCDGANSTVRASIGATLTDLGFSEQWCVIDARSATPLDAWDGVHQVCDPARAATYMRVGPDRYRWEFRVRPGEDVAALTEPDRLAELLRPWTGGAPVEVIRAQAYTFKARLADRWRRGRVFLLGDAAHLTPPFIGQGLGSGVRDALNLSWKLAAVLRHAADERLLDTYATERAPHARRMVRTAMMVGWTMTGGQDGAAALRRAVLAGACRLPGFTASALDAAAPRLRRGPLVRSRPGPRPGLAGTLVPQPWVTVDGHPQRFDDVLGTGFALLSAGPLDDTADALAASIGARRLVLGRDLADDDGTLRAWLARGRARYALIRPDRVVLAADRTGQGLLDAVRASLPLLPPFRMLLEGAA</sequence>